<dbReference type="STRING" id="1182543.W9WFJ5"/>
<dbReference type="GeneID" id="19194613"/>
<dbReference type="InterPro" id="IPR000073">
    <property type="entry name" value="AB_hydrolase_1"/>
</dbReference>
<dbReference type="InterPro" id="IPR029058">
    <property type="entry name" value="AB_hydrolase_fold"/>
</dbReference>
<sequence length="255" mass="27525">MASRPVILLIPGSFSIAAMYYPLQDILVAQGHEVYVNNLPSASRNAPEPPASLRDDTQFFSNIIGKIADQGKDVIVLGHSYGGLVASESAKGHSKVERCARGQKGGITRIVFLAAIVLQEGQSLVGHQGKPPPSIVKTDENGFMRLADPALSGSHMYDDWPEERALAWARAAPKHSALSFASVVTYTAFKDIPSSYIFCEQDKVVPPALQAQYIENIKIVAGRDVDIHKLNSNHVPNLTATEILAELILKIAATS</sequence>
<keyword evidence="3" id="KW-1185">Reference proteome</keyword>
<dbReference type="AlphaFoldDB" id="W9WFJ5"/>
<evidence type="ECO:0000313" key="2">
    <source>
        <dbReference type="EMBL" id="EXJ66723.1"/>
    </source>
</evidence>
<dbReference type="SUPFAM" id="SSF53474">
    <property type="entry name" value="alpha/beta-Hydrolases"/>
    <property type="match status" value="1"/>
</dbReference>
<reference evidence="2 3" key="1">
    <citation type="submission" date="2013-03" db="EMBL/GenBank/DDBJ databases">
        <title>The Genome Sequence of Cladophialophora psammophila CBS 110553.</title>
        <authorList>
            <consortium name="The Broad Institute Genomics Platform"/>
            <person name="Cuomo C."/>
            <person name="de Hoog S."/>
            <person name="Gorbushina A."/>
            <person name="Walker B."/>
            <person name="Young S.K."/>
            <person name="Zeng Q."/>
            <person name="Gargeya S."/>
            <person name="Fitzgerald M."/>
            <person name="Haas B."/>
            <person name="Abouelleil A."/>
            <person name="Allen A.W."/>
            <person name="Alvarado L."/>
            <person name="Arachchi H.M."/>
            <person name="Berlin A.M."/>
            <person name="Chapman S.B."/>
            <person name="Gainer-Dewar J."/>
            <person name="Goldberg J."/>
            <person name="Griggs A."/>
            <person name="Gujja S."/>
            <person name="Hansen M."/>
            <person name="Howarth C."/>
            <person name="Imamovic A."/>
            <person name="Ireland A."/>
            <person name="Larimer J."/>
            <person name="McCowan C."/>
            <person name="Murphy C."/>
            <person name="Pearson M."/>
            <person name="Poon T.W."/>
            <person name="Priest M."/>
            <person name="Roberts A."/>
            <person name="Saif S."/>
            <person name="Shea T."/>
            <person name="Sisk P."/>
            <person name="Sykes S."/>
            <person name="Wortman J."/>
            <person name="Nusbaum C."/>
            <person name="Birren B."/>
        </authorList>
    </citation>
    <scope>NUCLEOTIDE SEQUENCE [LARGE SCALE GENOMIC DNA]</scope>
    <source>
        <strain evidence="2 3">CBS 110553</strain>
    </source>
</reference>
<dbReference type="Gene3D" id="3.40.50.1820">
    <property type="entry name" value="alpha/beta hydrolase"/>
    <property type="match status" value="1"/>
</dbReference>
<proteinExistence type="predicted"/>
<evidence type="ECO:0000313" key="3">
    <source>
        <dbReference type="Proteomes" id="UP000019471"/>
    </source>
</evidence>
<dbReference type="Proteomes" id="UP000019471">
    <property type="component" value="Unassembled WGS sequence"/>
</dbReference>
<dbReference type="OrthoDB" id="1263307at2759"/>
<name>W9WFJ5_9EURO</name>
<gene>
    <name evidence="2" type="ORF">A1O5_09918</name>
</gene>
<accession>W9WFJ5</accession>
<feature type="domain" description="AB hydrolase-1" evidence="1">
    <location>
        <begin position="7"/>
        <end position="245"/>
    </location>
</feature>
<dbReference type="RefSeq" id="XP_007748686.1">
    <property type="nucleotide sequence ID" value="XM_007750496.1"/>
</dbReference>
<dbReference type="PANTHER" id="PTHR37017:SF11">
    <property type="entry name" value="ESTERASE_LIPASE_THIOESTERASE DOMAIN-CONTAINING PROTEIN"/>
    <property type="match status" value="1"/>
</dbReference>
<dbReference type="eggNOG" id="ENOG502SJW1">
    <property type="taxonomic scope" value="Eukaryota"/>
</dbReference>
<dbReference type="Pfam" id="PF12697">
    <property type="entry name" value="Abhydrolase_6"/>
    <property type="match status" value="1"/>
</dbReference>
<comment type="caution">
    <text evidence="2">The sequence shown here is derived from an EMBL/GenBank/DDBJ whole genome shotgun (WGS) entry which is preliminary data.</text>
</comment>
<dbReference type="PANTHER" id="PTHR37017">
    <property type="entry name" value="AB HYDROLASE-1 DOMAIN-CONTAINING PROTEIN-RELATED"/>
    <property type="match status" value="1"/>
</dbReference>
<protein>
    <recommendedName>
        <fullName evidence="1">AB hydrolase-1 domain-containing protein</fullName>
    </recommendedName>
</protein>
<organism evidence="2 3">
    <name type="scientific">Cladophialophora psammophila CBS 110553</name>
    <dbReference type="NCBI Taxonomy" id="1182543"/>
    <lineage>
        <taxon>Eukaryota</taxon>
        <taxon>Fungi</taxon>
        <taxon>Dikarya</taxon>
        <taxon>Ascomycota</taxon>
        <taxon>Pezizomycotina</taxon>
        <taxon>Eurotiomycetes</taxon>
        <taxon>Chaetothyriomycetidae</taxon>
        <taxon>Chaetothyriales</taxon>
        <taxon>Herpotrichiellaceae</taxon>
        <taxon>Cladophialophora</taxon>
    </lineage>
</organism>
<dbReference type="EMBL" id="AMGX01000018">
    <property type="protein sequence ID" value="EXJ66723.1"/>
    <property type="molecule type" value="Genomic_DNA"/>
</dbReference>
<dbReference type="HOGENOM" id="CLU_046066_1_0_1"/>
<dbReference type="InterPro" id="IPR052897">
    <property type="entry name" value="Sec-Metab_Biosynth_Hydrolase"/>
</dbReference>
<evidence type="ECO:0000259" key="1">
    <source>
        <dbReference type="Pfam" id="PF12697"/>
    </source>
</evidence>